<dbReference type="Pfam" id="PF01381">
    <property type="entry name" value="HTH_3"/>
    <property type="match status" value="1"/>
</dbReference>
<protein>
    <submittedName>
        <fullName evidence="4">Addiction module antidote protein, HigA family</fullName>
    </submittedName>
</protein>
<comment type="caution">
    <text evidence="4">The sequence shown here is derived from an EMBL/GenBank/DDBJ whole genome shotgun (WGS) entry which is preliminary data.</text>
</comment>
<accession>A0A437L2X2</accession>
<sequence length="368" mass="42270">MTTTNLIPAIATHPGLLLADEIEANEYTQIDFAKLIGLKRSQLNEIIKGKRNINAELALLLEKALGIDAEFWMEAQKNYDLDKVRIEAKNKLRLEAIEIWNVIKSFIPVAFFKKEQIISGDPCQDINTIKEVYQVENLDQMATMSVQTNYARFKKSAKLKTDVVNIMGWVKLVQHRASDITVVPFHHENQEGVIEKLRAILFENKSVLEKVQNTLHENGIKLVYQTKGEKTPVDGVSFWSHGNPAIGMTLRHNRLDNFAFTLFHELGHIYEHLINNNEAEFIDLDFKNEEEEYKNSLEEKQANHFAQNSLIKEEAWNTFAKNIISSNNDESIIAFAKKVKIHPSIVRGRVCFELNDFRSFTTIDKSIN</sequence>
<dbReference type="InterPro" id="IPR010359">
    <property type="entry name" value="IrrE_HExxH"/>
</dbReference>
<dbReference type="Proteomes" id="UP000285211">
    <property type="component" value="Unassembled WGS sequence"/>
</dbReference>
<feature type="domain" description="HTH cro/C1-type" evidence="3">
    <location>
        <begin position="18"/>
        <end position="72"/>
    </location>
</feature>
<keyword evidence="2" id="KW-0238">DNA-binding</keyword>
<dbReference type="CDD" id="cd00093">
    <property type="entry name" value="HTH_XRE"/>
    <property type="match status" value="1"/>
</dbReference>
<dbReference type="InterPro" id="IPR010982">
    <property type="entry name" value="Lambda_DNA-bd_dom_sf"/>
</dbReference>
<evidence type="ECO:0000313" key="4">
    <source>
        <dbReference type="EMBL" id="RVT79644.1"/>
    </source>
</evidence>
<dbReference type="InterPro" id="IPR013430">
    <property type="entry name" value="Toxin_antidote_HigA"/>
</dbReference>
<dbReference type="SMART" id="SM00530">
    <property type="entry name" value="HTH_XRE"/>
    <property type="match status" value="1"/>
</dbReference>
<dbReference type="AlphaFoldDB" id="A0A437L2X2"/>
<dbReference type="InterPro" id="IPR001387">
    <property type="entry name" value="Cro/C1-type_HTH"/>
</dbReference>
<name>A0A437L2X2_9FLAO</name>
<proteinExistence type="inferred from homology"/>
<reference evidence="4 5" key="1">
    <citation type="submission" date="2019-01" db="EMBL/GenBank/DDBJ databases">
        <authorList>
            <person name="Chen W.-M."/>
        </authorList>
    </citation>
    <scope>NUCLEOTIDE SEQUENCE [LARGE SCALE GENOMIC DNA]</scope>
    <source>
        <strain evidence="4 5">BBQ-12</strain>
    </source>
</reference>
<dbReference type="OrthoDB" id="9796786at2"/>
<evidence type="ECO:0000256" key="2">
    <source>
        <dbReference type="ARBA" id="ARBA00023125"/>
    </source>
</evidence>
<dbReference type="Pfam" id="PF06114">
    <property type="entry name" value="Peptidase_M78"/>
    <property type="match status" value="1"/>
</dbReference>
<dbReference type="GO" id="GO:0003677">
    <property type="term" value="F:DNA binding"/>
    <property type="evidence" value="ECO:0007669"/>
    <property type="project" value="UniProtKB-KW"/>
</dbReference>
<dbReference type="Gene3D" id="1.10.260.40">
    <property type="entry name" value="lambda repressor-like DNA-binding domains"/>
    <property type="match status" value="1"/>
</dbReference>
<dbReference type="RefSeq" id="WP_128192963.1">
    <property type="nucleotide sequence ID" value="NZ_SACJ01000001.1"/>
</dbReference>
<dbReference type="SUPFAM" id="SSF47413">
    <property type="entry name" value="lambda repressor-like DNA-binding domains"/>
    <property type="match status" value="1"/>
</dbReference>
<evidence type="ECO:0000313" key="5">
    <source>
        <dbReference type="Proteomes" id="UP000285211"/>
    </source>
</evidence>
<dbReference type="PROSITE" id="PS50943">
    <property type="entry name" value="HTH_CROC1"/>
    <property type="match status" value="1"/>
</dbReference>
<dbReference type="NCBIfam" id="TIGR02607">
    <property type="entry name" value="antidote_HigA"/>
    <property type="match status" value="1"/>
</dbReference>
<comment type="similarity">
    <text evidence="1">Belongs to the short-chain fatty acyl-CoA assimilation regulator (ScfR) family.</text>
</comment>
<gene>
    <name evidence="4" type="primary">higA</name>
    <name evidence="4" type="ORF">EOD40_00595</name>
</gene>
<evidence type="ECO:0000259" key="3">
    <source>
        <dbReference type="PROSITE" id="PS50943"/>
    </source>
</evidence>
<dbReference type="PANTHER" id="PTHR36924">
    <property type="entry name" value="ANTITOXIN HIGA-1"/>
    <property type="match status" value="1"/>
</dbReference>
<dbReference type="PANTHER" id="PTHR36924:SF1">
    <property type="entry name" value="ANTITOXIN HIGA-1"/>
    <property type="match status" value="1"/>
</dbReference>
<dbReference type="Gene3D" id="1.10.10.2910">
    <property type="match status" value="1"/>
</dbReference>
<dbReference type="EMBL" id="SACJ01000001">
    <property type="protein sequence ID" value="RVT79644.1"/>
    <property type="molecule type" value="Genomic_DNA"/>
</dbReference>
<keyword evidence="5" id="KW-1185">Reference proteome</keyword>
<organism evidence="4 5">
    <name type="scientific">Flavobacterium sufflavum</name>
    <dbReference type="NCBI Taxonomy" id="1921138"/>
    <lineage>
        <taxon>Bacteria</taxon>
        <taxon>Pseudomonadati</taxon>
        <taxon>Bacteroidota</taxon>
        <taxon>Flavobacteriia</taxon>
        <taxon>Flavobacteriales</taxon>
        <taxon>Flavobacteriaceae</taxon>
        <taxon>Flavobacterium</taxon>
    </lineage>
</organism>
<evidence type="ECO:0000256" key="1">
    <source>
        <dbReference type="ARBA" id="ARBA00007227"/>
    </source>
</evidence>